<dbReference type="SUPFAM" id="SSF46894">
    <property type="entry name" value="C-terminal effector domain of the bipartite response regulators"/>
    <property type="match status" value="1"/>
</dbReference>
<keyword evidence="5" id="KW-0804">Transcription</keyword>
<dbReference type="SUPFAM" id="SSF52172">
    <property type="entry name" value="CheY-like"/>
    <property type="match status" value="1"/>
</dbReference>
<accession>A0A0H5PWT1</accession>
<keyword evidence="4" id="KW-0238">DNA-binding</keyword>
<evidence type="ECO:0000256" key="3">
    <source>
        <dbReference type="ARBA" id="ARBA00023015"/>
    </source>
</evidence>
<dbReference type="FunFam" id="3.40.50.2300:FF:000001">
    <property type="entry name" value="DNA-binding response regulator PhoB"/>
    <property type="match status" value="1"/>
</dbReference>
<feature type="transmembrane region" description="Helical" evidence="6">
    <location>
        <begin position="62"/>
        <end position="84"/>
    </location>
</feature>
<dbReference type="PROSITE" id="PS50110">
    <property type="entry name" value="RESPONSE_REGULATORY"/>
    <property type="match status" value="1"/>
</dbReference>
<dbReference type="SMART" id="SM00862">
    <property type="entry name" value="Trans_reg_C"/>
    <property type="match status" value="1"/>
</dbReference>
<dbReference type="AlphaFoldDB" id="A0A0H5PWT1"/>
<dbReference type="EMBL" id="LN852720">
    <property type="protein sequence ID" value="CRY93644.1"/>
    <property type="molecule type" value="Genomic_DNA"/>
</dbReference>
<dbReference type="CDD" id="cd17574">
    <property type="entry name" value="REC_OmpR"/>
    <property type="match status" value="1"/>
</dbReference>
<dbReference type="FunFam" id="1.10.10.10:FF:000018">
    <property type="entry name" value="DNA-binding response regulator ResD"/>
    <property type="match status" value="1"/>
</dbReference>
<reference evidence="9" key="1">
    <citation type="submission" date="2015-06" db="EMBL/GenBank/DDBJ databases">
        <authorList>
            <person name="Joergensen T."/>
        </authorList>
    </citation>
    <scope>NUCLEOTIDE SEQUENCE</scope>
    <source>
        <strain evidence="9">RGFK0025</strain>
    </source>
</reference>
<dbReference type="NCBIfam" id="NF033117">
    <property type="entry name" value="vanR_ACDEGLN"/>
    <property type="match status" value="1"/>
</dbReference>
<dbReference type="InterPro" id="IPR001867">
    <property type="entry name" value="OmpR/PhoB-type_DNA-bd"/>
</dbReference>
<keyword evidence="6" id="KW-1133">Transmembrane helix</keyword>
<evidence type="ECO:0000259" key="7">
    <source>
        <dbReference type="PROSITE" id="PS50110"/>
    </source>
</evidence>
<dbReference type="Gene3D" id="1.10.10.10">
    <property type="entry name" value="Winged helix-like DNA-binding domain superfamily/Winged helix DNA-binding domain"/>
    <property type="match status" value="1"/>
</dbReference>
<dbReference type="Pfam" id="PF00072">
    <property type="entry name" value="Response_reg"/>
    <property type="match status" value="1"/>
</dbReference>
<keyword evidence="6" id="KW-0472">Membrane</keyword>
<evidence type="ECO:0000313" key="9">
    <source>
        <dbReference type="EMBL" id="CRY93644.1"/>
    </source>
</evidence>
<dbReference type="InterPro" id="IPR058211">
    <property type="entry name" value="VanR-like"/>
</dbReference>
<evidence type="ECO:0000259" key="8">
    <source>
        <dbReference type="PROSITE" id="PS51755"/>
    </source>
</evidence>
<dbReference type="PANTHER" id="PTHR48111">
    <property type="entry name" value="REGULATOR OF RPOS"/>
    <property type="match status" value="1"/>
</dbReference>
<keyword evidence="6" id="KW-0812">Transmembrane</keyword>
<dbReference type="PROSITE" id="PS51755">
    <property type="entry name" value="OMPR_PHOB"/>
    <property type="match status" value="1"/>
</dbReference>
<keyword evidence="3" id="KW-0805">Transcription regulation</keyword>
<evidence type="ECO:0000256" key="4">
    <source>
        <dbReference type="ARBA" id="ARBA00023125"/>
    </source>
</evidence>
<protein>
    <recommendedName>
        <fullName evidence="10">Stage 0 sporulation protein A homolog</fullName>
    </recommendedName>
</protein>
<dbReference type="InterPro" id="IPR011006">
    <property type="entry name" value="CheY-like_superfamily"/>
</dbReference>
<name>A0A0H5PWT1_9ZZZZ</name>
<dbReference type="GO" id="GO:0006355">
    <property type="term" value="P:regulation of DNA-templated transcription"/>
    <property type="evidence" value="ECO:0007669"/>
    <property type="project" value="InterPro"/>
</dbReference>
<dbReference type="SMART" id="SM00448">
    <property type="entry name" value="REC"/>
    <property type="match status" value="1"/>
</dbReference>
<evidence type="ECO:0000256" key="2">
    <source>
        <dbReference type="ARBA" id="ARBA00023012"/>
    </source>
</evidence>
<evidence type="ECO:0008006" key="10">
    <source>
        <dbReference type="Google" id="ProtNLM"/>
    </source>
</evidence>
<proteinExistence type="predicted"/>
<dbReference type="Gene3D" id="6.10.250.690">
    <property type="match status" value="1"/>
</dbReference>
<dbReference type="GO" id="GO:0000156">
    <property type="term" value="F:phosphorelay response regulator activity"/>
    <property type="evidence" value="ECO:0007669"/>
    <property type="project" value="TreeGrafter"/>
</dbReference>
<feature type="domain" description="OmpR/PhoB-type" evidence="8">
    <location>
        <begin position="258"/>
        <end position="356"/>
    </location>
</feature>
<dbReference type="InterPro" id="IPR001789">
    <property type="entry name" value="Sig_transdc_resp-reg_receiver"/>
</dbReference>
<keyword evidence="2" id="KW-0902">Two-component regulatory system</keyword>
<evidence type="ECO:0000256" key="1">
    <source>
        <dbReference type="ARBA" id="ARBA00022553"/>
    </source>
</evidence>
<dbReference type="InterPro" id="IPR036388">
    <property type="entry name" value="WH-like_DNA-bd_sf"/>
</dbReference>
<dbReference type="InterPro" id="IPR039420">
    <property type="entry name" value="WalR-like"/>
</dbReference>
<dbReference type="Gene3D" id="3.40.50.2300">
    <property type="match status" value="1"/>
</dbReference>
<sequence>MNKRLDRRTAEGAALRQWLLFLAALAAWALAVGAAALGGYLFCSSRIWQDTPSYRALQFVKAHLGLFVLGSILLGWAALSYFFIARPVRHLQLLLQAAEALARPSEQPILLPQALHDAENQLNLVRTQADILVVDDEAEIADLVEVYLRSEGFAVRKAATAAQALQLVAQQEPDLALLDVMLPDGDGFALCSRLRESYLFPILMLTARVEDTDKITGLTLGADDYITKPFHPLELVARVKTQLRRFRQYNASPRPEPPEQYDIRGLQICKSSHRCTLFGQEISLTPREFALLWYLCEKQGQVISSEELFEAVWGEKYLDSNNTVMSHIARLREKLQENSRHPRFIKTVWGVGYTIE</sequence>
<dbReference type="InterPro" id="IPR016032">
    <property type="entry name" value="Sig_transdc_resp-reg_C-effctor"/>
</dbReference>
<dbReference type="CDD" id="cd00383">
    <property type="entry name" value="trans_reg_C"/>
    <property type="match status" value="1"/>
</dbReference>
<feature type="transmembrane region" description="Helical" evidence="6">
    <location>
        <begin position="20"/>
        <end position="42"/>
    </location>
</feature>
<dbReference type="PANTHER" id="PTHR48111:SF10">
    <property type="entry name" value="STAGE 0 SPORULATION PROTEIN A HOMOLOG"/>
    <property type="match status" value="1"/>
</dbReference>
<reference evidence="9" key="2">
    <citation type="submission" date="2015-07" db="EMBL/GenBank/DDBJ databases">
        <title>Plasmids, circular viruses and viroids from rat gut.</title>
        <authorList>
            <person name="Jorgensen T.J."/>
            <person name="Hansen M.A."/>
            <person name="Xu Z."/>
            <person name="Tabak M.A."/>
            <person name="Sorensen S.J."/>
            <person name="Hansen L.H."/>
        </authorList>
    </citation>
    <scope>NUCLEOTIDE SEQUENCE</scope>
    <source>
        <strain evidence="9">RGFK0025</strain>
    </source>
</reference>
<evidence type="ECO:0000256" key="6">
    <source>
        <dbReference type="SAM" id="Phobius"/>
    </source>
</evidence>
<organism evidence="9">
    <name type="scientific">uncultured prokaryote</name>
    <dbReference type="NCBI Taxonomy" id="198431"/>
    <lineage>
        <taxon>unclassified sequences</taxon>
        <taxon>environmental samples</taxon>
    </lineage>
</organism>
<dbReference type="Pfam" id="PF00486">
    <property type="entry name" value="Trans_reg_C"/>
    <property type="match status" value="1"/>
</dbReference>
<feature type="domain" description="Response regulatory" evidence="7">
    <location>
        <begin position="130"/>
        <end position="243"/>
    </location>
</feature>
<dbReference type="GO" id="GO:0000976">
    <property type="term" value="F:transcription cis-regulatory region binding"/>
    <property type="evidence" value="ECO:0007669"/>
    <property type="project" value="TreeGrafter"/>
</dbReference>
<evidence type="ECO:0000256" key="5">
    <source>
        <dbReference type="ARBA" id="ARBA00023163"/>
    </source>
</evidence>
<keyword evidence="1" id="KW-0597">Phosphoprotein</keyword>
<dbReference type="GO" id="GO:0032993">
    <property type="term" value="C:protein-DNA complex"/>
    <property type="evidence" value="ECO:0007669"/>
    <property type="project" value="TreeGrafter"/>
</dbReference>